<keyword evidence="1" id="KW-0812">Transmembrane</keyword>
<evidence type="ECO:0000256" key="1">
    <source>
        <dbReference type="SAM" id="Phobius"/>
    </source>
</evidence>
<dbReference type="EMBL" id="WTPW01001051">
    <property type="protein sequence ID" value="KAF0459917.1"/>
    <property type="molecule type" value="Genomic_DNA"/>
</dbReference>
<name>A0A8H4A9N8_GIGMA</name>
<reference evidence="2 3" key="1">
    <citation type="journal article" date="2019" name="Environ. Microbiol.">
        <title>At the nexus of three kingdoms: the genome of the mycorrhizal fungus Gigaspora margarita provides insights into plant, endobacterial and fungal interactions.</title>
        <authorList>
            <person name="Venice F."/>
            <person name="Ghignone S."/>
            <person name="Salvioli di Fossalunga A."/>
            <person name="Amselem J."/>
            <person name="Novero M."/>
            <person name="Xianan X."/>
            <person name="Sedzielewska Toro K."/>
            <person name="Morin E."/>
            <person name="Lipzen A."/>
            <person name="Grigoriev I.V."/>
            <person name="Henrissat B."/>
            <person name="Martin F.M."/>
            <person name="Bonfante P."/>
        </authorList>
    </citation>
    <scope>NUCLEOTIDE SEQUENCE [LARGE SCALE GENOMIC DNA]</scope>
    <source>
        <strain evidence="2 3">BEG34</strain>
    </source>
</reference>
<accession>A0A8H4A9N8</accession>
<evidence type="ECO:0000313" key="3">
    <source>
        <dbReference type="Proteomes" id="UP000439903"/>
    </source>
</evidence>
<feature type="transmembrane region" description="Helical" evidence="1">
    <location>
        <begin position="48"/>
        <end position="71"/>
    </location>
</feature>
<proteinExistence type="predicted"/>
<keyword evidence="3" id="KW-1185">Reference proteome</keyword>
<protein>
    <submittedName>
        <fullName evidence="2">Uncharacterized protein</fullName>
    </submittedName>
</protein>
<sequence length="313" mass="36973">MEERQSRNVSRPKRPLSDTFEDTIIAKLVTPENGQNDDDIKNNDYKKYLCITCGLFLIIIIICCMIFYFFIELDVVTEYDTSKIPFQYQLSLRYLYAINNRYDYVISSLPDHEFTPNFNFTTRDLYQNSENNSTTISKTTKQIELGLLISRPMRILTPGFYEAQEDRYLPNDTMNRVISATAYYTNWFYTIWDPPITIEFVINPNETAYNKTNYQNLITCKYQFSWTSNLNGYVNRQCKNETEFLAISYVNGSSSFGFTFYSLDELNVYAYTTEPDFVNQNSFFKRNVYIYQNAPFPTLIPAFYTAYHDYLSF</sequence>
<organism evidence="2 3">
    <name type="scientific">Gigaspora margarita</name>
    <dbReference type="NCBI Taxonomy" id="4874"/>
    <lineage>
        <taxon>Eukaryota</taxon>
        <taxon>Fungi</taxon>
        <taxon>Fungi incertae sedis</taxon>
        <taxon>Mucoromycota</taxon>
        <taxon>Glomeromycotina</taxon>
        <taxon>Glomeromycetes</taxon>
        <taxon>Diversisporales</taxon>
        <taxon>Gigasporaceae</taxon>
        <taxon>Gigaspora</taxon>
    </lineage>
</organism>
<keyword evidence="1" id="KW-0472">Membrane</keyword>
<dbReference type="Proteomes" id="UP000439903">
    <property type="component" value="Unassembled WGS sequence"/>
</dbReference>
<comment type="caution">
    <text evidence="2">The sequence shown here is derived from an EMBL/GenBank/DDBJ whole genome shotgun (WGS) entry which is preliminary data.</text>
</comment>
<evidence type="ECO:0000313" key="2">
    <source>
        <dbReference type="EMBL" id="KAF0459917.1"/>
    </source>
</evidence>
<gene>
    <name evidence="2" type="ORF">F8M41_000677</name>
</gene>
<dbReference type="AlphaFoldDB" id="A0A8H4A9N8"/>
<keyword evidence="1" id="KW-1133">Transmembrane helix</keyword>
<dbReference type="OrthoDB" id="2371287at2759"/>